<dbReference type="PROSITE" id="PS51257">
    <property type="entry name" value="PROKAR_LIPOPROTEIN"/>
    <property type="match status" value="1"/>
</dbReference>
<dbReference type="Pfam" id="PF00127">
    <property type="entry name" value="Copper-bind"/>
    <property type="match status" value="1"/>
</dbReference>
<feature type="domain" description="Blue (type 1) copper" evidence="3">
    <location>
        <begin position="71"/>
        <end position="156"/>
    </location>
</feature>
<organism evidence="4 5">
    <name type="scientific">Blastococcus haudaquaticus</name>
    <dbReference type="NCBI Taxonomy" id="1938745"/>
    <lineage>
        <taxon>Bacteria</taxon>
        <taxon>Bacillati</taxon>
        <taxon>Actinomycetota</taxon>
        <taxon>Actinomycetes</taxon>
        <taxon>Geodermatophilales</taxon>
        <taxon>Geodermatophilaceae</taxon>
        <taxon>Blastococcus</taxon>
    </lineage>
</organism>
<evidence type="ECO:0000259" key="3">
    <source>
        <dbReference type="Pfam" id="PF00127"/>
    </source>
</evidence>
<keyword evidence="1" id="KW-0479">Metal-binding</keyword>
<evidence type="ECO:0000313" key="4">
    <source>
        <dbReference type="EMBL" id="SOE00609.1"/>
    </source>
</evidence>
<dbReference type="GO" id="GO:0009055">
    <property type="term" value="F:electron transfer activity"/>
    <property type="evidence" value="ECO:0007669"/>
    <property type="project" value="InterPro"/>
</dbReference>
<dbReference type="Gene3D" id="2.60.40.420">
    <property type="entry name" value="Cupredoxins - blue copper proteins"/>
    <property type="match status" value="1"/>
</dbReference>
<evidence type="ECO:0000313" key="5">
    <source>
        <dbReference type="Proteomes" id="UP000219482"/>
    </source>
</evidence>
<proteinExistence type="predicted"/>
<dbReference type="GO" id="GO:0005507">
    <property type="term" value="F:copper ion binding"/>
    <property type="evidence" value="ECO:0007669"/>
    <property type="project" value="InterPro"/>
</dbReference>
<dbReference type="EMBL" id="OCNK01000003">
    <property type="protein sequence ID" value="SOE00609.1"/>
    <property type="molecule type" value="Genomic_DNA"/>
</dbReference>
<name>A0A286GZT3_9ACTN</name>
<sequence length="158" mass="16264">MKERTLLPPTARRLAAGPRKRAAAASLAIVVLAGCGGGEEAPGAAAPSTADGVGEVTTAPDGAQEITLQTQDDYVFVPDRFTVAPGTVRLTVVNVAEEMTHNLEFSGGGPEEISEGISLLAPGEEKTIEFEVSAPGDQPFECTFHVQLGQVGTMTVSG</sequence>
<dbReference type="Proteomes" id="UP000219482">
    <property type="component" value="Unassembled WGS sequence"/>
</dbReference>
<dbReference type="InterPro" id="IPR008972">
    <property type="entry name" value="Cupredoxin"/>
</dbReference>
<keyword evidence="5" id="KW-1185">Reference proteome</keyword>
<dbReference type="AlphaFoldDB" id="A0A286GZT3"/>
<dbReference type="InterPro" id="IPR000923">
    <property type="entry name" value="BlueCu_1"/>
</dbReference>
<gene>
    <name evidence="4" type="ORF">SAMN06272739_2688</name>
</gene>
<reference evidence="5" key="1">
    <citation type="submission" date="2017-09" db="EMBL/GenBank/DDBJ databases">
        <authorList>
            <person name="Varghese N."/>
            <person name="Submissions S."/>
        </authorList>
    </citation>
    <scope>NUCLEOTIDE SEQUENCE [LARGE SCALE GENOMIC DNA]</scope>
    <source>
        <strain evidence="5">DSM 44270</strain>
    </source>
</reference>
<keyword evidence="2" id="KW-0186">Copper</keyword>
<protein>
    <submittedName>
        <fullName evidence="4">Plastocyanin</fullName>
    </submittedName>
</protein>
<evidence type="ECO:0000256" key="1">
    <source>
        <dbReference type="ARBA" id="ARBA00022723"/>
    </source>
</evidence>
<dbReference type="SUPFAM" id="SSF49503">
    <property type="entry name" value="Cupredoxins"/>
    <property type="match status" value="1"/>
</dbReference>
<evidence type="ECO:0000256" key="2">
    <source>
        <dbReference type="ARBA" id="ARBA00023008"/>
    </source>
</evidence>
<accession>A0A286GZT3</accession>